<proteinExistence type="predicted"/>
<gene>
    <name evidence="1" type="ORF">FWILDA_LOCUS1004</name>
</gene>
<sequence length="147" mass="16341">MAVAYTKPLCTAGSSHPYLLDAKDSLKTGVRNTVCSDLHLDISSPLGDELPDVIKKLRLILEPISGNVSYHVIAGTTELGRPQWSGRVLGKGYWIHWILIRWECAHHCIIDSSWTAQAFFCPGCLRKRSQKIQAKNGTPPVLNPQHK</sequence>
<dbReference type="AlphaFoldDB" id="A0A9W4SB36"/>
<name>A0A9W4SB36_9GLOM</name>
<reference evidence="1" key="1">
    <citation type="submission" date="2022-08" db="EMBL/GenBank/DDBJ databases">
        <authorList>
            <person name="Kallberg Y."/>
            <person name="Tangrot J."/>
            <person name="Rosling A."/>
        </authorList>
    </citation>
    <scope>NUCLEOTIDE SEQUENCE</scope>
    <source>
        <strain evidence="1">Wild A</strain>
    </source>
</reference>
<protein>
    <submittedName>
        <fullName evidence="1">20063_t:CDS:1</fullName>
    </submittedName>
</protein>
<keyword evidence="2" id="KW-1185">Reference proteome</keyword>
<evidence type="ECO:0000313" key="1">
    <source>
        <dbReference type="EMBL" id="CAI2163309.1"/>
    </source>
</evidence>
<evidence type="ECO:0000313" key="2">
    <source>
        <dbReference type="Proteomes" id="UP001153678"/>
    </source>
</evidence>
<comment type="caution">
    <text evidence="1">The sequence shown here is derived from an EMBL/GenBank/DDBJ whole genome shotgun (WGS) entry which is preliminary data.</text>
</comment>
<organism evidence="1 2">
    <name type="scientific">Funneliformis geosporum</name>
    <dbReference type="NCBI Taxonomy" id="1117311"/>
    <lineage>
        <taxon>Eukaryota</taxon>
        <taxon>Fungi</taxon>
        <taxon>Fungi incertae sedis</taxon>
        <taxon>Mucoromycota</taxon>
        <taxon>Glomeromycotina</taxon>
        <taxon>Glomeromycetes</taxon>
        <taxon>Glomerales</taxon>
        <taxon>Glomeraceae</taxon>
        <taxon>Funneliformis</taxon>
    </lineage>
</organism>
<accession>A0A9W4SB36</accession>
<dbReference type="EMBL" id="CAMKVN010000084">
    <property type="protein sequence ID" value="CAI2163309.1"/>
    <property type="molecule type" value="Genomic_DNA"/>
</dbReference>
<dbReference type="Proteomes" id="UP001153678">
    <property type="component" value="Unassembled WGS sequence"/>
</dbReference>